<accession>A0ABS6YEB4</accession>
<gene>
    <name evidence="2" type="ORF">KZO38_09110</name>
</gene>
<name>A0ABS6YEB4_9BACT</name>
<dbReference type="Proteomes" id="UP000788426">
    <property type="component" value="Unassembled WGS sequence"/>
</dbReference>
<proteinExistence type="predicted"/>
<evidence type="ECO:0000256" key="1">
    <source>
        <dbReference type="SAM" id="Phobius"/>
    </source>
</evidence>
<organism evidence="2 3">
    <name type="scientific">Hoylesella nanceiensis</name>
    <dbReference type="NCBI Taxonomy" id="425941"/>
    <lineage>
        <taxon>Bacteria</taxon>
        <taxon>Pseudomonadati</taxon>
        <taxon>Bacteroidota</taxon>
        <taxon>Bacteroidia</taxon>
        <taxon>Bacteroidales</taxon>
        <taxon>Prevotellaceae</taxon>
        <taxon>Hoylesella</taxon>
    </lineage>
</organism>
<keyword evidence="3" id="KW-1185">Reference proteome</keyword>
<evidence type="ECO:0000313" key="3">
    <source>
        <dbReference type="Proteomes" id="UP000788426"/>
    </source>
</evidence>
<protein>
    <submittedName>
        <fullName evidence="2">Uncharacterized protein</fullName>
    </submittedName>
</protein>
<dbReference type="EMBL" id="JAHXCT010000007">
    <property type="protein sequence ID" value="MBW4769910.1"/>
    <property type="molecule type" value="Genomic_DNA"/>
</dbReference>
<feature type="transmembrane region" description="Helical" evidence="1">
    <location>
        <begin position="6"/>
        <end position="24"/>
    </location>
</feature>
<dbReference type="RefSeq" id="WP_219482030.1">
    <property type="nucleotide sequence ID" value="NZ_CAUTUP010000005.1"/>
</dbReference>
<reference evidence="2 3" key="1">
    <citation type="submission" date="2021-07" db="EMBL/GenBank/DDBJ databases">
        <title>Genomic diversity and antimicrobial resistance of Prevotella spp. isolated from chronic lung disease airways.</title>
        <authorList>
            <person name="Webb K.A."/>
            <person name="Olagoke O.S."/>
            <person name="Baird T."/>
            <person name="Neill J."/>
            <person name="Pham A."/>
            <person name="Wells T.J."/>
            <person name="Ramsay K.A."/>
            <person name="Bell S.C."/>
            <person name="Sarovich D.S."/>
            <person name="Price E.P."/>
        </authorList>
    </citation>
    <scope>NUCLEOTIDE SEQUENCE [LARGE SCALE GENOMIC DNA]</scope>
    <source>
        <strain evidence="2 3">SCHI0011.S.12</strain>
    </source>
</reference>
<comment type="caution">
    <text evidence="2">The sequence shown here is derived from an EMBL/GenBank/DDBJ whole genome shotgun (WGS) entry which is preliminary data.</text>
</comment>
<evidence type="ECO:0000313" key="2">
    <source>
        <dbReference type="EMBL" id="MBW4769910.1"/>
    </source>
</evidence>
<sequence>MPTTLIIILAILFVVAFSFSFLYSKFYIAKAYTKEDLENRIKNTSEQEIREFYTSEMGDYIKHLNGKKPIAASCLFHIPDTKEYLKDGAKNYLRGLLTLGMVKFRTVYVATPLFLAEDGLHVIELDKDNEVKNHYLFDNDRLANAKIFPKDDPTARKQLNENASFFTLSFPSESGTRELELCTEFYPTQEIYSLYPFNKKLMAAATGRHFLKKLGEHFSNLQVRF</sequence>
<keyword evidence="1" id="KW-0472">Membrane</keyword>
<keyword evidence="1" id="KW-1133">Transmembrane helix</keyword>
<keyword evidence="1" id="KW-0812">Transmembrane</keyword>